<dbReference type="Gene3D" id="3.40.190.10">
    <property type="entry name" value="Periplasmic binding protein-like II"/>
    <property type="match status" value="2"/>
</dbReference>
<evidence type="ECO:0000256" key="4">
    <source>
        <dbReference type="ARBA" id="ARBA00023159"/>
    </source>
</evidence>
<dbReference type="InterPro" id="IPR000847">
    <property type="entry name" value="LysR_HTH_N"/>
</dbReference>
<dbReference type="PRINTS" id="PR00039">
    <property type="entry name" value="HTHLYSR"/>
</dbReference>
<evidence type="ECO:0000256" key="1">
    <source>
        <dbReference type="ARBA" id="ARBA00009437"/>
    </source>
</evidence>
<dbReference type="GO" id="GO:0003700">
    <property type="term" value="F:DNA-binding transcription factor activity"/>
    <property type="evidence" value="ECO:0007669"/>
    <property type="project" value="InterPro"/>
</dbReference>
<dbReference type="Pfam" id="PF00126">
    <property type="entry name" value="HTH_1"/>
    <property type="match status" value="1"/>
</dbReference>
<dbReference type="EMBL" id="JAEMUK010000008">
    <property type="protein sequence ID" value="MBJ7542602.1"/>
    <property type="molecule type" value="Genomic_DNA"/>
</dbReference>
<accession>A0A8I1GGP9</accession>
<protein>
    <submittedName>
        <fullName evidence="7">LysR family transcriptional regulator</fullName>
    </submittedName>
</protein>
<keyword evidence="4" id="KW-0010">Activator</keyword>
<evidence type="ECO:0000313" key="8">
    <source>
        <dbReference type="Proteomes" id="UP000623250"/>
    </source>
</evidence>
<dbReference type="InterPro" id="IPR005119">
    <property type="entry name" value="LysR_subst-bd"/>
</dbReference>
<dbReference type="GO" id="GO:0032993">
    <property type="term" value="C:protein-DNA complex"/>
    <property type="evidence" value="ECO:0007669"/>
    <property type="project" value="TreeGrafter"/>
</dbReference>
<comment type="caution">
    <text evidence="7">The sequence shown here is derived from an EMBL/GenBank/DDBJ whole genome shotgun (WGS) entry which is preliminary data.</text>
</comment>
<proteinExistence type="inferred from homology"/>
<evidence type="ECO:0000256" key="2">
    <source>
        <dbReference type="ARBA" id="ARBA00023015"/>
    </source>
</evidence>
<dbReference type="PANTHER" id="PTHR30346">
    <property type="entry name" value="TRANSCRIPTIONAL DUAL REGULATOR HCAR-RELATED"/>
    <property type="match status" value="1"/>
</dbReference>
<evidence type="ECO:0000313" key="7">
    <source>
        <dbReference type="EMBL" id="MBJ7542602.1"/>
    </source>
</evidence>
<dbReference type="Gene3D" id="1.10.10.10">
    <property type="entry name" value="Winged helix-like DNA-binding domain superfamily/Winged helix DNA-binding domain"/>
    <property type="match status" value="1"/>
</dbReference>
<evidence type="ECO:0000256" key="5">
    <source>
        <dbReference type="ARBA" id="ARBA00023163"/>
    </source>
</evidence>
<keyword evidence="5" id="KW-0804">Transcription</keyword>
<organism evidence="7 8">
    <name type="scientific">Rhodomicrobium udaipurense</name>
    <dbReference type="NCBI Taxonomy" id="1202716"/>
    <lineage>
        <taxon>Bacteria</taxon>
        <taxon>Pseudomonadati</taxon>
        <taxon>Pseudomonadota</taxon>
        <taxon>Alphaproteobacteria</taxon>
        <taxon>Hyphomicrobiales</taxon>
        <taxon>Hyphomicrobiaceae</taxon>
        <taxon>Rhodomicrobium</taxon>
    </lineage>
</organism>
<comment type="similarity">
    <text evidence="1">Belongs to the LysR transcriptional regulatory family.</text>
</comment>
<dbReference type="FunFam" id="1.10.10.10:FF:000001">
    <property type="entry name" value="LysR family transcriptional regulator"/>
    <property type="match status" value="1"/>
</dbReference>
<dbReference type="RefSeq" id="WP_037236890.1">
    <property type="nucleotide sequence ID" value="NZ_JAEMUK010000008.1"/>
</dbReference>
<name>A0A8I1GGP9_9HYPH</name>
<dbReference type="PROSITE" id="PS50931">
    <property type="entry name" value="HTH_LYSR"/>
    <property type="match status" value="1"/>
</dbReference>
<feature type="domain" description="HTH lysR-type" evidence="6">
    <location>
        <begin position="4"/>
        <end position="61"/>
    </location>
</feature>
<keyword evidence="2" id="KW-0805">Transcription regulation</keyword>
<dbReference type="GO" id="GO:0003677">
    <property type="term" value="F:DNA binding"/>
    <property type="evidence" value="ECO:0007669"/>
    <property type="project" value="UniProtKB-KW"/>
</dbReference>
<dbReference type="PANTHER" id="PTHR30346:SF26">
    <property type="entry name" value="HYDROGEN PEROXIDE-INDUCIBLE GENES ACTIVATOR"/>
    <property type="match status" value="1"/>
</dbReference>
<dbReference type="AlphaFoldDB" id="A0A8I1GGP9"/>
<gene>
    <name evidence="7" type="ORF">JDN41_03420</name>
</gene>
<dbReference type="SUPFAM" id="SSF53850">
    <property type="entry name" value="Periplasmic binding protein-like II"/>
    <property type="match status" value="1"/>
</dbReference>
<sequence>MANISLKQLRYFDALARSLHFGRAAEACAVTQPALSMQIQDLERELGAVLIERTRTGAKLTREGEEAARRVALILAAVRDLEASARQGDALLSHALRLGVIPTIAPYVLPRLLPVLRETYPDLDLELRESQTHHLLADLAGGRLDAVLLALPVDLPDIETLPLFQDEFVFALPESRPVPEGALASPDMFLNERILLLEEGHCLRDQALSVCSLNRAGKLDTMGTTSLSTLVQMVAGGFGVTLLPRMSLDIEARSGVRLMRFAPPIPHRTIGLAWRTSSPKKTDFRELGRIVTEAAVSLTRS</sequence>
<dbReference type="Pfam" id="PF03466">
    <property type="entry name" value="LysR_substrate"/>
    <property type="match status" value="1"/>
</dbReference>
<reference evidence="7 8" key="1">
    <citation type="submission" date="2020-12" db="EMBL/GenBank/DDBJ databases">
        <title>Revised draft genomes of Rhodomicrobium vannielii ATCC 17100 and Rhodomicrobium udaipurense JA643.</title>
        <authorList>
            <person name="Conners E.M."/>
            <person name="Davenport E.J."/>
            <person name="Bose A."/>
        </authorList>
    </citation>
    <scope>NUCLEOTIDE SEQUENCE [LARGE SCALE GENOMIC DNA]</scope>
    <source>
        <strain evidence="7 8">JA643</strain>
    </source>
</reference>
<dbReference type="InterPro" id="IPR036390">
    <property type="entry name" value="WH_DNA-bd_sf"/>
</dbReference>
<keyword evidence="8" id="KW-1185">Reference proteome</keyword>
<dbReference type="CDD" id="cd08411">
    <property type="entry name" value="PBP2_OxyR"/>
    <property type="match status" value="1"/>
</dbReference>
<dbReference type="InterPro" id="IPR036388">
    <property type="entry name" value="WH-like_DNA-bd_sf"/>
</dbReference>
<dbReference type="Proteomes" id="UP000623250">
    <property type="component" value="Unassembled WGS sequence"/>
</dbReference>
<evidence type="ECO:0000256" key="3">
    <source>
        <dbReference type="ARBA" id="ARBA00023125"/>
    </source>
</evidence>
<dbReference type="SUPFAM" id="SSF46785">
    <property type="entry name" value="Winged helix' DNA-binding domain"/>
    <property type="match status" value="1"/>
</dbReference>
<evidence type="ECO:0000259" key="6">
    <source>
        <dbReference type="PROSITE" id="PS50931"/>
    </source>
</evidence>
<keyword evidence="3" id="KW-0238">DNA-binding</keyword>